<feature type="signal peptide" evidence="2">
    <location>
        <begin position="1"/>
        <end position="29"/>
    </location>
</feature>
<evidence type="ECO:0000313" key="4">
    <source>
        <dbReference type="Proteomes" id="UP000824334"/>
    </source>
</evidence>
<name>A0ABX8THI8_9CAUL</name>
<evidence type="ECO:0008006" key="5">
    <source>
        <dbReference type="Google" id="ProtNLM"/>
    </source>
</evidence>
<evidence type="ECO:0000313" key="3">
    <source>
        <dbReference type="EMBL" id="QYC10696.1"/>
    </source>
</evidence>
<dbReference type="Proteomes" id="UP000824334">
    <property type="component" value="Chromosome"/>
</dbReference>
<dbReference type="EMBL" id="CP080034">
    <property type="protein sequence ID" value="QYC10696.1"/>
    <property type="molecule type" value="Genomic_DNA"/>
</dbReference>
<feature type="region of interest" description="Disordered" evidence="1">
    <location>
        <begin position="92"/>
        <end position="115"/>
    </location>
</feature>
<organism evidence="3 4">
    <name type="scientific">Brevundimonas nasdae</name>
    <dbReference type="NCBI Taxonomy" id="172043"/>
    <lineage>
        <taxon>Bacteria</taxon>
        <taxon>Pseudomonadati</taxon>
        <taxon>Pseudomonadota</taxon>
        <taxon>Alphaproteobacteria</taxon>
        <taxon>Caulobacterales</taxon>
        <taxon>Caulobacteraceae</taxon>
        <taxon>Brevundimonas</taxon>
    </lineage>
</organism>
<evidence type="ECO:0000256" key="2">
    <source>
        <dbReference type="SAM" id="SignalP"/>
    </source>
</evidence>
<protein>
    <recommendedName>
        <fullName evidence="5">Lipid/polyisoprenoid-binding YceI-like domain-containing protein</fullName>
    </recommendedName>
</protein>
<keyword evidence="2" id="KW-0732">Signal</keyword>
<feature type="compositionally biased region" description="Low complexity" evidence="1">
    <location>
        <begin position="105"/>
        <end position="115"/>
    </location>
</feature>
<dbReference type="RefSeq" id="WP_219353436.1">
    <property type="nucleotide sequence ID" value="NZ_CP080034.1"/>
</dbReference>
<evidence type="ECO:0000256" key="1">
    <source>
        <dbReference type="SAM" id="MobiDB-lite"/>
    </source>
</evidence>
<proteinExistence type="predicted"/>
<reference evidence="3 4" key="1">
    <citation type="submission" date="2021-07" db="EMBL/GenBank/DDBJ databases">
        <title>Isolation and characterization of bacteria from a gold mining with a capacity of golden bioaccumulation.</title>
        <authorList>
            <person name="Yang X.J."/>
        </authorList>
    </citation>
    <scope>NUCLEOTIDE SEQUENCE [LARGE SCALE GENOMIC DNA]</scope>
    <source>
        <strain evidence="3 4">Au29</strain>
    </source>
</reference>
<accession>A0ABX8THI8</accession>
<keyword evidence="4" id="KW-1185">Reference proteome</keyword>
<gene>
    <name evidence="3" type="ORF">KWG56_01360</name>
</gene>
<feature type="chain" id="PRO_5047349347" description="Lipid/polyisoprenoid-binding YceI-like domain-containing protein" evidence="2">
    <location>
        <begin position="30"/>
        <end position="115"/>
    </location>
</feature>
<sequence length="115" mass="12349">MFLTARFKKGVAAGALAVMVLGAATPALASGWWQGDYSYRTKINVNAQGAGVTADVNRAPVLVRLHTGNFDFADVKKDGSDLRFVAATTARPWPSTSRSGRRMSSRPWSGSMCRV</sequence>
<dbReference type="GeneID" id="94373894"/>